<dbReference type="Proteomes" id="UP001230986">
    <property type="component" value="Unassembled WGS sequence"/>
</dbReference>
<keyword evidence="5 8" id="KW-1133">Transmembrane helix</keyword>
<evidence type="ECO:0000256" key="4">
    <source>
        <dbReference type="ARBA" id="ARBA00022692"/>
    </source>
</evidence>
<dbReference type="InterPro" id="IPR013833">
    <property type="entry name" value="Cyt_c_oxidase_su3_a-hlx"/>
</dbReference>
<dbReference type="RefSeq" id="WP_284478234.1">
    <property type="nucleotide sequence ID" value="NZ_JASVEJ010000040.1"/>
</dbReference>
<name>A0ABT7M4D7_9CYAN</name>
<comment type="caution">
    <text evidence="10">The sequence shown here is derived from an EMBL/GenBank/DDBJ whole genome shotgun (WGS) entry which is preliminary data.</text>
</comment>
<evidence type="ECO:0000256" key="7">
    <source>
        <dbReference type="RuleBase" id="RU003376"/>
    </source>
</evidence>
<dbReference type="CDD" id="cd00386">
    <property type="entry name" value="Heme_Cu_Oxidase_III_like"/>
    <property type="match status" value="1"/>
</dbReference>
<gene>
    <name evidence="10" type="ORF">QQ055_10695</name>
</gene>
<evidence type="ECO:0000313" key="11">
    <source>
        <dbReference type="Proteomes" id="UP001230986"/>
    </source>
</evidence>
<dbReference type="InterPro" id="IPR035973">
    <property type="entry name" value="Cyt_c_oxidase_su3-like_sf"/>
</dbReference>
<accession>A0ABT7M4D7</accession>
<dbReference type="PANTHER" id="PTHR11403">
    <property type="entry name" value="CYTOCHROME C OXIDASE SUBUNIT III"/>
    <property type="match status" value="1"/>
</dbReference>
<keyword evidence="3" id="KW-1003">Cell membrane</keyword>
<feature type="transmembrane region" description="Helical" evidence="8">
    <location>
        <begin position="142"/>
        <end position="167"/>
    </location>
</feature>
<dbReference type="Pfam" id="PF00510">
    <property type="entry name" value="COX3"/>
    <property type="match status" value="1"/>
</dbReference>
<reference evidence="10 11" key="1">
    <citation type="submission" date="2023-06" db="EMBL/GenBank/DDBJ databases">
        <title>Whole genome sequence of Oscillatoria calcuttensis NRMC-F 0142.</title>
        <authorList>
            <person name="Shakena Fathima T."/>
            <person name="Muralitharan G."/>
            <person name="Thajuddin N."/>
        </authorList>
    </citation>
    <scope>NUCLEOTIDE SEQUENCE [LARGE SCALE GENOMIC DNA]</scope>
    <source>
        <strain evidence="10 11">NRMC-F 0142</strain>
    </source>
</reference>
<proteinExistence type="inferred from homology"/>
<keyword evidence="11" id="KW-1185">Reference proteome</keyword>
<feature type="transmembrane region" description="Helical" evidence="8">
    <location>
        <begin position="103"/>
        <end position="122"/>
    </location>
</feature>
<dbReference type="PROSITE" id="PS50253">
    <property type="entry name" value="COX3"/>
    <property type="match status" value="1"/>
</dbReference>
<feature type="transmembrane region" description="Helical" evidence="8">
    <location>
        <begin position="187"/>
        <end position="205"/>
    </location>
</feature>
<evidence type="ECO:0000256" key="2">
    <source>
        <dbReference type="ARBA" id="ARBA00010581"/>
    </source>
</evidence>
<evidence type="ECO:0000256" key="6">
    <source>
        <dbReference type="ARBA" id="ARBA00023136"/>
    </source>
</evidence>
<feature type="transmembrane region" description="Helical" evidence="8">
    <location>
        <begin position="24"/>
        <end position="46"/>
    </location>
</feature>
<evidence type="ECO:0000259" key="9">
    <source>
        <dbReference type="PROSITE" id="PS50253"/>
    </source>
</evidence>
<evidence type="ECO:0000256" key="8">
    <source>
        <dbReference type="SAM" id="Phobius"/>
    </source>
</evidence>
<dbReference type="PANTHER" id="PTHR11403:SF2">
    <property type="entry name" value="CYTOCHROME BO(3) UBIQUINOL OXIDASE SUBUNIT 3"/>
    <property type="match status" value="1"/>
</dbReference>
<dbReference type="InterPro" id="IPR024791">
    <property type="entry name" value="Cyt_c/ubiquinol_Oxase_su3"/>
</dbReference>
<dbReference type="SUPFAM" id="SSF81452">
    <property type="entry name" value="Cytochrome c oxidase subunit III-like"/>
    <property type="match status" value="1"/>
</dbReference>
<organism evidence="10 11">
    <name type="scientific">Geitlerinema calcuttense NRMC-F 0142</name>
    <dbReference type="NCBI Taxonomy" id="2922238"/>
    <lineage>
        <taxon>Bacteria</taxon>
        <taxon>Bacillati</taxon>
        <taxon>Cyanobacteriota</taxon>
        <taxon>Cyanophyceae</taxon>
        <taxon>Geitlerinematales</taxon>
        <taxon>Geitlerinemataceae</taxon>
        <taxon>Geitlerinema</taxon>
    </lineage>
</organism>
<evidence type="ECO:0000256" key="3">
    <source>
        <dbReference type="ARBA" id="ARBA00022475"/>
    </source>
</evidence>
<feature type="domain" description="Heme-copper oxidase subunit III family profile" evidence="9">
    <location>
        <begin position="1"/>
        <end position="208"/>
    </location>
</feature>
<evidence type="ECO:0000256" key="5">
    <source>
        <dbReference type="ARBA" id="ARBA00022989"/>
    </source>
</evidence>
<keyword evidence="4 7" id="KW-0812">Transmembrane</keyword>
<comment type="subcellular location">
    <subcellularLocation>
        <location evidence="1 7">Cell membrane</location>
        <topology evidence="1 7">Multi-pass membrane protein</topology>
    </subcellularLocation>
</comment>
<dbReference type="InterPro" id="IPR000298">
    <property type="entry name" value="Cyt_c_oxidase-like_su3"/>
</dbReference>
<dbReference type="EMBL" id="JASVEJ010000040">
    <property type="protein sequence ID" value="MDL5057916.1"/>
    <property type="molecule type" value="Genomic_DNA"/>
</dbReference>
<feature type="transmembrane region" description="Helical" evidence="8">
    <location>
        <begin position="66"/>
        <end position="91"/>
    </location>
</feature>
<dbReference type="Gene3D" id="1.20.120.80">
    <property type="entry name" value="Cytochrome c oxidase, subunit III, four-helix bundle"/>
    <property type="match status" value="1"/>
</dbReference>
<protein>
    <submittedName>
        <fullName evidence="10">Cytochrome c oxidase subunit 3</fullName>
    </submittedName>
</protein>
<comment type="similarity">
    <text evidence="2 7">Belongs to the cytochrome c oxidase subunit 3 family.</text>
</comment>
<evidence type="ECO:0000256" key="1">
    <source>
        <dbReference type="ARBA" id="ARBA00004651"/>
    </source>
</evidence>
<keyword evidence="6 8" id="KW-0472">Membrane</keyword>
<evidence type="ECO:0000313" key="10">
    <source>
        <dbReference type="EMBL" id="MDL5057916.1"/>
    </source>
</evidence>
<sequence>MSTATLTAEEIEFELKAEKTRSRFGMIIFLASEAMLFAGLIGGYIVLRWMAPEWPPEGKYSYMFHWPMSVINVLMLVNTAILIGSSFAFHFAEVAIKAGKNPAKWLLLTIVMGMVFLSGQAYEWYYLIVDQNVLFQDGIYGATFFALTGFHGAHVIIGVLLLIWTFFGVLSGKFTKERHLFFDNAGLYWHFVDIVWVGLFALLYFDLVGKVFMPVGRAIWGLF</sequence>